<accession>A0AC59EWW9</accession>
<name>A0AC59EWW9_9VIRU</name>
<dbReference type="EMBL" id="KC662249">
    <property type="protein sequence ID" value="AGM15446.1"/>
    <property type="molecule type" value="Genomic_DNA"/>
</dbReference>
<proteinExistence type="predicted"/>
<evidence type="ECO:0000313" key="2">
    <source>
        <dbReference type="Proteomes" id="UP000204225"/>
    </source>
</evidence>
<dbReference type="Proteomes" id="UP000204225">
    <property type="component" value="Segment"/>
</dbReference>
<gene>
    <name evidence="1" type="ORF">PGCG_00134</name>
</gene>
<reference evidence="1 2" key="1">
    <citation type="journal article" date="2013" name="Proc. Natl. Acad. Sci. U.S.A.">
        <title>Genome of Phaeocystis globosa virus PgV-16T highlights the common ancestry of the largest known DNA viruses infecting eukaryotes.</title>
        <authorList>
            <person name="Santini S."/>
            <person name="Jeudy S."/>
            <person name="Bartoli J."/>
            <person name="Poirot O."/>
            <person name="Lescot M."/>
            <person name="Abergel C."/>
            <person name="Barbe V."/>
            <person name="Wommack K.E."/>
            <person name="Noordeloos A.A."/>
            <person name="Brussaard C.P."/>
            <person name="Claverie J.M."/>
        </authorList>
    </citation>
    <scope>NUCLEOTIDE SEQUENCE [LARGE SCALE GENOMIC DNA]</scope>
    <source>
        <strain evidence="1 2">16T</strain>
    </source>
</reference>
<organism evidence="1 2">
    <name type="scientific">Phaeocystis globosa virus PgV-16T</name>
    <dbReference type="NCBI Taxonomy" id="3071227"/>
    <lineage>
        <taxon>Viruses</taxon>
        <taxon>Varidnaviria</taxon>
        <taxon>Bamfordvirae</taxon>
        <taxon>Nucleocytoviricota</taxon>
        <taxon>Megaviricetes</taxon>
        <taxon>Imitervirales</taxon>
        <taxon>Mesomimiviridae</taxon>
        <taxon>Tethysvirus</taxon>
        <taxon>Tethysvirus hollandense</taxon>
    </lineage>
</organism>
<keyword evidence="2" id="KW-1185">Reference proteome</keyword>
<sequence length="201" mass="23680">MNLNTQNDLLLNKLLQFYNTEDNLDKALNIINGKSTISLRIVDWFATNFSKENYTQYPVCKNGTMERFKVYNDYKLNLRAYSKKRFDPFCRWDRITIPYKNDTHIQTTIGQLNFFKWALENSVIQYIEDNYKIIDEDMNTRNSTTKSKKFSINSTSSDETVSSSDTTITNNFNKTRKKREELSFNASKGVKKENMEIVLSF</sequence>
<protein>
    <submittedName>
        <fullName evidence="1">Uncharacterized protein</fullName>
    </submittedName>
</protein>
<evidence type="ECO:0000313" key="1">
    <source>
        <dbReference type="EMBL" id="AGM15446.1"/>
    </source>
</evidence>